<keyword evidence="4" id="KW-1185">Reference proteome</keyword>
<accession>A0A067T8K4</accession>
<dbReference type="STRING" id="685588.A0A067T8K4"/>
<dbReference type="PROSITE" id="PS50097">
    <property type="entry name" value="BTB"/>
    <property type="match status" value="1"/>
</dbReference>
<reference evidence="4" key="1">
    <citation type="journal article" date="2014" name="Proc. Natl. Acad. Sci. U.S.A.">
        <title>Extensive sampling of basidiomycete genomes demonstrates inadequacy of the white-rot/brown-rot paradigm for wood decay fungi.</title>
        <authorList>
            <person name="Riley R."/>
            <person name="Salamov A.A."/>
            <person name="Brown D.W."/>
            <person name="Nagy L.G."/>
            <person name="Floudas D."/>
            <person name="Held B.W."/>
            <person name="Levasseur A."/>
            <person name="Lombard V."/>
            <person name="Morin E."/>
            <person name="Otillar R."/>
            <person name="Lindquist E.A."/>
            <person name="Sun H."/>
            <person name="LaButti K.M."/>
            <person name="Schmutz J."/>
            <person name="Jabbour D."/>
            <person name="Luo H."/>
            <person name="Baker S.E."/>
            <person name="Pisabarro A.G."/>
            <person name="Walton J.D."/>
            <person name="Blanchette R.A."/>
            <person name="Henrissat B."/>
            <person name="Martin F."/>
            <person name="Cullen D."/>
            <person name="Hibbett D.S."/>
            <person name="Grigoriev I.V."/>
        </authorList>
    </citation>
    <scope>NUCLEOTIDE SEQUENCE [LARGE SCALE GENOMIC DNA]</scope>
    <source>
        <strain evidence="4">CBS 339.88</strain>
    </source>
</reference>
<evidence type="ECO:0000256" key="1">
    <source>
        <dbReference type="SAM" id="MobiDB-lite"/>
    </source>
</evidence>
<dbReference type="SMART" id="SM00225">
    <property type="entry name" value="BTB"/>
    <property type="match status" value="1"/>
</dbReference>
<dbReference type="EMBL" id="KL142373">
    <property type="protein sequence ID" value="KDR79510.1"/>
    <property type="molecule type" value="Genomic_DNA"/>
</dbReference>
<dbReference type="AlphaFoldDB" id="A0A067T8K4"/>
<name>A0A067T8K4_GALM3</name>
<dbReference type="Gene3D" id="3.30.710.10">
    <property type="entry name" value="Potassium Channel Kv1.1, Chain A"/>
    <property type="match status" value="1"/>
</dbReference>
<organism evidence="3 4">
    <name type="scientific">Galerina marginata (strain CBS 339.88)</name>
    <dbReference type="NCBI Taxonomy" id="685588"/>
    <lineage>
        <taxon>Eukaryota</taxon>
        <taxon>Fungi</taxon>
        <taxon>Dikarya</taxon>
        <taxon>Basidiomycota</taxon>
        <taxon>Agaricomycotina</taxon>
        <taxon>Agaricomycetes</taxon>
        <taxon>Agaricomycetidae</taxon>
        <taxon>Agaricales</taxon>
        <taxon>Agaricineae</taxon>
        <taxon>Strophariaceae</taxon>
        <taxon>Galerina</taxon>
    </lineage>
</organism>
<evidence type="ECO:0000259" key="2">
    <source>
        <dbReference type="PROSITE" id="PS50097"/>
    </source>
</evidence>
<dbReference type="OrthoDB" id="3217871at2759"/>
<dbReference type="HOGENOM" id="CLU_033082_6_0_1"/>
<feature type="region of interest" description="Disordered" evidence="1">
    <location>
        <begin position="1"/>
        <end position="38"/>
    </location>
</feature>
<sequence>MSLPDSTYSTLAPSSAKRKRITSGTDEEDDNQQPPVRNPDFWFEDGNIIIQAQNTQFRVYRGSIARQSTVFNVMFGLPQPEGEMLVDGCPIVHLDDAPQDWKNLLTILYHPEVGYKPSDTFDLLALSSILRLGQKYDLDKLYDAAIERLKSEVPQSLEHWKAKFSRNSTKPSPLCGKHVELLSIICDAGIQPLLPAAYFLCIMNITLVHSSLCKFLYSEVVVSSKKTPLNL</sequence>
<evidence type="ECO:0000313" key="4">
    <source>
        <dbReference type="Proteomes" id="UP000027222"/>
    </source>
</evidence>
<dbReference type="InterPro" id="IPR011333">
    <property type="entry name" value="SKP1/BTB/POZ_sf"/>
</dbReference>
<feature type="compositionally biased region" description="Polar residues" evidence="1">
    <location>
        <begin position="1"/>
        <end position="13"/>
    </location>
</feature>
<feature type="domain" description="BTB" evidence="2">
    <location>
        <begin position="46"/>
        <end position="117"/>
    </location>
</feature>
<dbReference type="CDD" id="cd18186">
    <property type="entry name" value="BTB_POZ_ZBTB_KLHL-like"/>
    <property type="match status" value="1"/>
</dbReference>
<evidence type="ECO:0000313" key="3">
    <source>
        <dbReference type="EMBL" id="KDR79510.1"/>
    </source>
</evidence>
<dbReference type="Proteomes" id="UP000027222">
    <property type="component" value="Unassembled WGS sequence"/>
</dbReference>
<protein>
    <recommendedName>
        <fullName evidence="2">BTB domain-containing protein</fullName>
    </recommendedName>
</protein>
<proteinExistence type="predicted"/>
<gene>
    <name evidence="3" type="ORF">GALMADRAFT_1243561</name>
</gene>
<dbReference type="InterPro" id="IPR000210">
    <property type="entry name" value="BTB/POZ_dom"/>
</dbReference>
<dbReference type="SUPFAM" id="SSF54695">
    <property type="entry name" value="POZ domain"/>
    <property type="match status" value="1"/>
</dbReference>
<dbReference type="Pfam" id="PF00651">
    <property type="entry name" value="BTB"/>
    <property type="match status" value="1"/>
</dbReference>